<feature type="region of interest" description="Disordered" evidence="2">
    <location>
        <begin position="472"/>
        <end position="504"/>
    </location>
</feature>
<keyword evidence="1" id="KW-0611">Plant defense</keyword>
<dbReference type="Pfam" id="PF23247">
    <property type="entry name" value="LRR_RPS2"/>
    <property type="match status" value="1"/>
</dbReference>
<evidence type="ECO:0000256" key="2">
    <source>
        <dbReference type="SAM" id="MobiDB-lite"/>
    </source>
</evidence>
<dbReference type="SUPFAM" id="SSF52047">
    <property type="entry name" value="RNI-like"/>
    <property type="match status" value="1"/>
</dbReference>
<proteinExistence type="predicted"/>
<dbReference type="Gene3D" id="3.80.10.10">
    <property type="entry name" value="Ribonuclease Inhibitor"/>
    <property type="match status" value="1"/>
</dbReference>
<dbReference type="InterPro" id="IPR050905">
    <property type="entry name" value="Plant_NBS-LRR"/>
</dbReference>
<feature type="domain" description="Disease resistance protein At4g27190-like leucine-rich repeats" evidence="3">
    <location>
        <begin position="275"/>
        <end position="396"/>
    </location>
</feature>
<name>A0A4V3WLR6_CAMSN</name>
<evidence type="ECO:0000313" key="4">
    <source>
        <dbReference type="EMBL" id="THG05797.1"/>
    </source>
</evidence>
<protein>
    <recommendedName>
        <fullName evidence="3">Disease resistance protein At4g27190-like leucine-rich repeats domain-containing protein</fullName>
    </recommendedName>
</protein>
<dbReference type="Proteomes" id="UP000306102">
    <property type="component" value="Unassembled WGS sequence"/>
</dbReference>
<reference evidence="4 5" key="1">
    <citation type="journal article" date="2018" name="Proc. Natl. Acad. Sci. U.S.A.">
        <title>Draft genome sequence of Camellia sinensis var. sinensis provides insights into the evolution of the tea genome and tea quality.</title>
        <authorList>
            <person name="Wei C."/>
            <person name="Yang H."/>
            <person name="Wang S."/>
            <person name="Zhao J."/>
            <person name="Liu C."/>
            <person name="Gao L."/>
            <person name="Xia E."/>
            <person name="Lu Y."/>
            <person name="Tai Y."/>
            <person name="She G."/>
            <person name="Sun J."/>
            <person name="Cao H."/>
            <person name="Tong W."/>
            <person name="Gao Q."/>
            <person name="Li Y."/>
            <person name="Deng W."/>
            <person name="Jiang X."/>
            <person name="Wang W."/>
            <person name="Chen Q."/>
            <person name="Zhang S."/>
            <person name="Li H."/>
            <person name="Wu J."/>
            <person name="Wang P."/>
            <person name="Li P."/>
            <person name="Shi C."/>
            <person name="Zheng F."/>
            <person name="Jian J."/>
            <person name="Huang B."/>
            <person name="Shan D."/>
            <person name="Shi M."/>
            <person name="Fang C."/>
            <person name="Yue Y."/>
            <person name="Li F."/>
            <person name="Li D."/>
            <person name="Wei S."/>
            <person name="Han B."/>
            <person name="Jiang C."/>
            <person name="Yin Y."/>
            <person name="Xia T."/>
            <person name="Zhang Z."/>
            <person name="Bennetzen J.L."/>
            <person name="Zhao S."/>
            <person name="Wan X."/>
        </authorList>
    </citation>
    <scope>NUCLEOTIDE SEQUENCE [LARGE SCALE GENOMIC DNA]</scope>
    <source>
        <strain evidence="5">cv. Shuchazao</strain>
        <tissue evidence="4">Leaf</tissue>
    </source>
</reference>
<accession>A0A4V3WLR6</accession>
<evidence type="ECO:0000313" key="5">
    <source>
        <dbReference type="Proteomes" id="UP000306102"/>
    </source>
</evidence>
<dbReference type="InterPro" id="IPR032675">
    <property type="entry name" value="LRR_dom_sf"/>
</dbReference>
<dbReference type="EMBL" id="SDRB02010555">
    <property type="protein sequence ID" value="THG05797.1"/>
    <property type="molecule type" value="Genomic_DNA"/>
</dbReference>
<dbReference type="AlphaFoldDB" id="A0A4V3WLR6"/>
<dbReference type="PANTHER" id="PTHR33463">
    <property type="entry name" value="NB-ARC DOMAIN-CONTAINING PROTEIN-RELATED"/>
    <property type="match status" value="1"/>
</dbReference>
<sequence>MGKGSEDAVQELFRDREGVEGCQHLKELVIGDCATPECLVNTMECVPRTPNAIPSIFPILESLELCYLPNLRKICHCQLPTYSFGKLKRLAIYDCDRMEEVIWKEKGEDDSTNKMEFPALESMTLWGLPMLIGFCRGTDEIEFSQLKKLCLQKLPQLKWLFLNSSYPFSESMENHNTTFRSLFPHKKEKGEDDSTNKMEFPALESMTLWGLPMLIGFCRGTDEIEFSQLKKLCLQKLPQLKWLFLNSSYPFSESMENHNTTFRSLFPHKVALPSLEELELNDLDNLEGLEHIPISVGSFSKLRRVHVEHCGKLLYVFPSQFLTRLQNLEDLTVENCSLLEVFELEMVDYEKGQGKSSVDKIEFTQLKVLRLYDLQNLVSIFPKVTTTVATSFEHIQNPRQSLFNEKVAFPSLEKLVLRGFQNMNEIWCNELQTGSFNKLIKLDHMLTIAVPSSSKGNTVQEEEDITTKTEQEMAEEQSSFSIPDAKDGGQTEVNNTGSPNEVEKHTREGDLMGGFKSDQAFRQIQKIYMSHINQISITFTYQGYSLDRYKRCLNLTGLFTIS</sequence>
<gene>
    <name evidence="4" type="ORF">TEA_026408</name>
</gene>
<dbReference type="InterPro" id="IPR057135">
    <property type="entry name" value="At4g27190-like_LRR"/>
</dbReference>
<keyword evidence="5" id="KW-1185">Reference proteome</keyword>
<organism evidence="4 5">
    <name type="scientific">Camellia sinensis var. sinensis</name>
    <name type="common">China tea</name>
    <dbReference type="NCBI Taxonomy" id="542762"/>
    <lineage>
        <taxon>Eukaryota</taxon>
        <taxon>Viridiplantae</taxon>
        <taxon>Streptophyta</taxon>
        <taxon>Embryophyta</taxon>
        <taxon>Tracheophyta</taxon>
        <taxon>Spermatophyta</taxon>
        <taxon>Magnoliopsida</taxon>
        <taxon>eudicotyledons</taxon>
        <taxon>Gunneridae</taxon>
        <taxon>Pentapetalae</taxon>
        <taxon>asterids</taxon>
        <taxon>Ericales</taxon>
        <taxon>Theaceae</taxon>
        <taxon>Camellia</taxon>
    </lineage>
</organism>
<evidence type="ECO:0000259" key="3">
    <source>
        <dbReference type="Pfam" id="PF23247"/>
    </source>
</evidence>
<evidence type="ECO:0000256" key="1">
    <source>
        <dbReference type="ARBA" id="ARBA00022821"/>
    </source>
</evidence>
<comment type="caution">
    <text evidence="4">The sequence shown here is derived from an EMBL/GenBank/DDBJ whole genome shotgun (WGS) entry which is preliminary data.</text>
</comment>